<dbReference type="GO" id="GO:0003723">
    <property type="term" value="F:RNA binding"/>
    <property type="evidence" value="ECO:0007669"/>
    <property type="project" value="InterPro"/>
</dbReference>
<dbReference type="Pfam" id="PF00773">
    <property type="entry name" value="RNB"/>
    <property type="match status" value="1"/>
</dbReference>
<feature type="compositionally biased region" description="Basic and acidic residues" evidence="1">
    <location>
        <begin position="1246"/>
        <end position="1257"/>
    </location>
</feature>
<gene>
    <name evidence="4" type="ORF">Cvel_7435</name>
</gene>
<feature type="domain" description="RNB" evidence="3">
    <location>
        <begin position="885"/>
        <end position="1205"/>
    </location>
</feature>
<reference evidence="4" key="1">
    <citation type="submission" date="2014-11" db="EMBL/GenBank/DDBJ databases">
        <authorList>
            <person name="Otto D Thomas"/>
            <person name="Naeem Raeece"/>
        </authorList>
    </citation>
    <scope>NUCLEOTIDE SEQUENCE</scope>
</reference>
<organism evidence="4">
    <name type="scientific">Chromera velia CCMP2878</name>
    <dbReference type="NCBI Taxonomy" id="1169474"/>
    <lineage>
        <taxon>Eukaryota</taxon>
        <taxon>Sar</taxon>
        <taxon>Alveolata</taxon>
        <taxon>Colpodellida</taxon>
        <taxon>Chromeraceae</taxon>
        <taxon>Chromera</taxon>
    </lineage>
</organism>
<feature type="compositionally biased region" description="Basic and acidic residues" evidence="1">
    <location>
        <begin position="57"/>
        <end position="89"/>
    </location>
</feature>
<sequence>MLSRVRIVLALCICCTRLKQNAAFIPLGRDGNVNRERQRTYRRGDWSGSPRFSVSEKARFVFEDSRDSEETGRRPPDGDGPRQRQRRDAPPQSAFQQRAGAGSARHRDGGHVGTRGGDRGRDASPTTPLPRWQRRAMAKEPVHSELSVTRLYLQPGWSPPGQKRGLKLSTRGSEGKKGRGQIQRDVLSSLREVLLRGATQFRSEWGQAELGTGRDVFVEEGSKKEDPEVAVQEGSLVLCRHPQMRTCLVFGRVVSLCPAGMSDGKIWSRTAESDRLSVEPFVVFPLEREEEGTEKAIRQEEIMKDGKRMQIRVDRDTKTLSLLDALPSHCLAEWANKVGGEVKKKEPTGMQSLSSLPVSFTVSWKDACHPQLNLPSSSSPSRGSTSEEGGGGERSKEGGEDGEDAVETLDFAEVARLLCSFMDLPVCYASPPPEVKAEEKGNKTQRREMVPVSASSHSLTRAFSPRDAFGPTWLDRLREWRRGKRRKVTDRKMRSVGPDEVALFGLQSELLQDAVRREARAAEESKKKKGENGNDQSENRGNIDLELLLALRLAACLGMMTNKALIQPPAPTAVMERNRETEADTETGEGADKHTMRVSSLAWVFKETHNVQREHFREFLATAQEALGSLPASSSSQGQAEKAEAGGTVSKRERDEEEAFSTSPAEAEGENGDAEKEEKETREHVARLCAPGPSRFVEALRIFAAEQRRAETSAWKKPNKERAEERAAPPKMAEQVLKALDRPVSPEGAETLLKDLGLLCLSSEEMGETGKDREVSMEETASAVTRAETFFITGVSRRAALEGCVSGGGDGDGLCFWVRASSPHEASAEREDEHEERVEYLAHEPGRKLIGGADLPVGLRSSKQTQGRKEGKQAGKDDWTLRVPLRDCRGLRLLSIDPSETHTRDDGFALDPVRRELLIAIADVDRLVQRGSSLDRVARENRKSKWGSSEGVSHMLPYSVRQAAALSSFRENLCVAVSIPIREDAELPSRDQGMQFLEALDVSKAEVGFALFGRTTPVAQQKVGFLLRHFLEKGGEGAWEGFETYGDGSTAEDEDRDIRLLAAAAGCFDGCNRGGLDGSSWKTGGSEEGEFSADKEKKENLEGEGSLGEIVNEQSGLEGESDTEIGFSLTGRLLRLFSLASASFLEAQGAATILPEAEVSEIIEGVKGGVGSYGRDGKVKRFATKPLRSYLALAQQRQLKKAIFSKLFNEQIFHPVGSDAQEEEETDGATEGGRETGEGEQEDEEQKTYLFREKRPAAENSSLSDTNEQKETAASSRRAPSLLFAAKSFKRPIRADRKSSREGGRQSEQTRGKRDMKKSISKKGKGYERKQEDFVLPKEFNPLQKS</sequence>
<feature type="region of interest" description="Disordered" evidence="1">
    <location>
        <begin position="710"/>
        <end position="731"/>
    </location>
</feature>
<feature type="region of interest" description="Disordered" evidence="1">
    <location>
        <begin position="1215"/>
        <end position="1346"/>
    </location>
</feature>
<feature type="region of interest" description="Disordered" evidence="1">
    <location>
        <begin position="153"/>
        <end position="183"/>
    </location>
</feature>
<evidence type="ECO:0000313" key="4">
    <source>
        <dbReference type="EMBL" id="CEM45194.1"/>
    </source>
</evidence>
<feature type="region of interest" description="Disordered" evidence="1">
    <location>
        <begin position="630"/>
        <end position="682"/>
    </location>
</feature>
<feature type="compositionally biased region" description="Low complexity" evidence="1">
    <location>
        <begin position="376"/>
        <end position="387"/>
    </location>
</feature>
<dbReference type="EMBL" id="CDMZ01003126">
    <property type="protein sequence ID" value="CEM45194.1"/>
    <property type="molecule type" value="Genomic_DNA"/>
</dbReference>
<feature type="region of interest" description="Disordered" evidence="1">
    <location>
        <begin position="572"/>
        <end position="594"/>
    </location>
</feature>
<feature type="region of interest" description="Disordered" evidence="1">
    <location>
        <begin position="371"/>
        <end position="403"/>
    </location>
</feature>
<feature type="compositionally biased region" description="Basic and acidic residues" evidence="1">
    <location>
        <begin position="435"/>
        <end position="449"/>
    </location>
</feature>
<feature type="compositionally biased region" description="Basic and acidic residues" evidence="1">
    <location>
        <begin position="718"/>
        <end position="728"/>
    </location>
</feature>
<feature type="compositionally biased region" description="Basic and acidic residues" evidence="1">
    <location>
        <begin position="105"/>
        <end position="122"/>
    </location>
</feature>
<evidence type="ECO:0000256" key="1">
    <source>
        <dbReference type="SAM" id="MobiDB-lite"/>
    </source>
</evidence>
<evidence type="ECO:0000259" key="3">
    <source>
        <dbReference type="SMART" id="SM00955"/>
    </source>
</evidence>
<dbReference type="VEuPathDB" id="CryptoDB:Cvel_7435"/>
<feature type="chain" id="PRO_5005192145" description="RNB domain-containing protein" evidence="2">
    <location>
        <begin position="24"/>
        <end position="1346"/>
    </location>
</feature>
<dbReference type="SMART" id="SM00955">
    <property type="entry name" value="RNB"/>
    <property type="match status" value="1"/>
</dbReference>
<feature type="region of interest" description="Disordered" evidence="1">
    <location>
        <begin position="434"/>
        <end position="457"/>
    </location>
</feature>
<dbReference type="SUPFAM" id="SSF50249">
    <property type="entry name" value="Nucleic acid-binding proteins"/>
    <property type="match status" value="1"/>
</dbReference>
<feature type="compositionally biased region" description="Basic and acidic residues" evidence="1">
    <location>
        <begin position="1092"/>
        <end position="1101"/>
    </location>
</feature>
<feature type="compositionally biased region" description="Basic and acidic residues" evidence="1">
    <location>
        <begin position="1325"/>
        <end position="1336"/>
    </location>
</feature>
<feature type="compositionally biased region" description="Basic residues" evidence="1">
    <location>
        <begin position="1314"/>
        <end position="1324"/>
    </location>
</feature>
<dbReference type="GO" id="GO:0004540">
    <property type="term" value="F:RNA nuclease activity"/>
    <property type="evidence" value="ECO:0007669"/>
    <property type="project" value="InterPro"/>
</dbReference>
<feature type="signal peptide" evidence="2">
    <location>
        <begin position="1"/>
        <end position="23"/>
    </location>
</feature>
<feature type="compositionally biased region" description="Basic and acidic residues" evidence="1">
    <location>
        <begin position="867"/>
        <end position="876"/>
    </location>
</feature>
<dbReference type="InterPro" id="IPR012340">
    <property type="entry name" value="NA-bd_OB-fold"/>
</dbReference>
<feature type="compositionally biased region" description="Basic and acidic residues" evidence="1">
    <location>
        <begin position="673"/>
        <end position="682"/>
    </location>
</feature>
<feature type="region of interest" description="Disordered" evidence="1">
    <location>
        <begin position="852"/>
        <end position="876"/>
    </location>
</feature>
<feature type="region of interest" description="Disordered" evidence="1">
    <location>
        <begin position="57"/>
        <end position="141"/>
    </location>
</feature>
<dbReference type="InterPro" id="IPR001900">
    <property type="entry name" value="RNase_II/R"/>
</dbReference>
<accession>A0A0G4HM27</accession>
<name>A0A0G4HM27_9ALVE</name>
<feature type="region of interest" description="Disordered" evidence="1">
    <location>
        <begin position="1078"/>
        <end position="1103"/>
    </location>
</feature>
<feature type="compositionally biased region" description="Basic and acidic residues" evidence="1">
    <location>
        <begin position="1293"/>
        <end position="1313"/>
    </location>
</feature>
<feature type="region of interest" description="Disordered" evidence="1">
    <location>
        <begin position="517"/>
        <end position="539"/>
    </location>
</feature>
<proteinExistence type="predicted"/>
<evidence type="ECO:0000256" key="2">
    <source>
        <dbReference type="SAM" id="SignalP"/>
    </source>
</evidence>
<keyword evidence="2" id="KW-0732">Signal</keyword>
<protein>
    <recommendedName>
        <fullName evidence="3">RNB domain-containing protein</fullName>
    </recommendedName>
</protein>